<dbReference type="InterPro" id="IPR026591">
    <property type="entry name" value="Sirtuin_cat_small_dom_sf"/>
</dbReference>
<dbReference type="InterPro" id="IPR017328">
    <property type="entry name" value="Sirtuin_class_I"/>
</dbReference>
<evidence type="ECO:0000259" key="14">
    <source>
        <dbReference type="PROSITE" id="PS50305"/>
    </source>
</evidence>
<proteinExistence type="inferred from homology"/>
<dbReference type="InterPro" id="IPR029035">
    <property type="entry name" value="DHS-like_NAD/FAD-binding_dom"/>
</dbReference>
<dbReference type="SUPFAM" id="SSF52467">
    <property type="entry name" value="DHS-like NAD/FAD-binding domain"/>
    <property type="match status" value="1"/>
</dbReference>
<feature type="domain" description="Deacetylase sirtuin-type" evidence="14">
    <location>
        <begin position="60"/>
        <end position="379"/>
    </location>
</feature>
<feature type="binding site" evidence="11 12">
    <location>
        <position position="238"/>
    </location>
    <ligand>
        <name>Zn(2+)</name>
        <dbReference type="ChEBI" id="CHEBI:29105"/>
    </ligand>
</feature>
<dbReference type="EMBL" id="JAODUP010000153">
    <property type="protein sequence ID" value="KAK2159435.1"/>
    <property type="molecule type" value="Genomic_DNA"/>
</dbReference>
<comment type="catalytic activity">
    <reaction evidence="6">
        <text>N(6)-hexadecanoyl-L-lysyl-[protein] + NAD(+) + H2O = 2''-O-hexadecanoyl-ADP-D-ribose + nicotinamide + L-lysyl-[protein]</text>
        <dbReference type="Rhea" id="RHEA:70563"/>
        <dbReference type="Rhea" id="RHEA-COMP:9752"/>
        <dbReference type="Rhea" id="RHEA-COMP:14175"/>
        <dbReference type="ChEBI" id="CHEBI:15377"/>
        <dbReference type="ChEBI" id="CHEBI:17154"/>
        <dbReference type="ChEBI" id="CHEBI:29969"/>
        <dbReference type="ChEBI" id="CHEBI:57540"/>
        <dbReference type="ChEBI" id="CHEBI:138936"/>
        <dbReference type="ChEBI" id="CHEBI:189673"/>
    </reaction>
    <physiologicalReaction direction="left-to-right" evidence="6">
        <dbReference type="Rhea" id="RHEA:70564"/>
    </physiologicalReaction>
</comment>
<feature type="active site" description="Proton acceptor" evidence="9 12">
    <location>
        <position position="190"/>
    </location>
</feature>
<keyword evidence="3 8" id="KW-0479">Metal-binding</keyword>
<evidence type="ECO:0000256" key="4">
    <source>
        <dbReference type="ARBA" id="ARBA00022833"/>
    </source>
</evidence>
<comment type="catalytic activity">
    <reaction evidence="7">
        <text>N(6)-tetradecanoyl-L-lysyl-[protein] + NAD(+) + H2O = 2''-O-tetradecanoyl-ADP-D-ribose + nicotinamide + L-lysyl-[protein]</text>
        <dbReference type="Rhea" id="RHEA:70567"/>
        <dbReference type="Rhea" id="RHEA-COMP:9752"/>
        <dbReference type="Rhea" id="RHEA-COMP:15437"/>
        <dbReference type="ChEBI" id="CHEBI:15377"/>
        <dbReference type="ChEBI" id="CHEBI:17154"/>
        <dbReference type="ChEBI" id="CHEBI:29969"/>
        <dbReference type="ChEBI" id="CHEBI:57540"/>
        <dbReference type="ChEBI" id="CHEBI:141129"/>
        <dbReference type="ChEBI" id="CHEBI:189674"/>
    </reaction>
    <physiologicalReaction direction="left-to-right" evidence="7">
        <dbReference type="Rhea" id="RHEA:70568"/>
    </physiologicalReaction>
</comment>
<keyword evidence="2 8" id="KW-0808">Transferase</keyword>
<dbReference type="Pfam" id="PF02146">
    <property type="entry name" value="SIR2"/>
    <property type="match status" value="1"/>
</dbReference>
<comment type="catalytic activity">
    <reaction evidence="8">
        <text>N(6)-acetyl-L-lysyl-[protein] + NAD(+) + H2O = 2''-O-acetyl-ADP-D-ribose + nicotinamide + L-lysyl-[protein]</text>
        <dbReference type="Rhea" id="RHEA:43636"/>
        <dbReference type="Rhea" id="RHEA-COMP:9752"/>
        <dbReference type="Rhea" id="RHEA-COMP:10731"/>
        <dbReference type="ChEBI" id="CHEBI:15377"/>
        <dbReference type="ChEBI" id="CHEBI:17154"/>
        <dbReference type="ChEBI" id="CHEBI:29969"/>
        <dbReference type="ChEBI" id="CHEBI:57540"/>
        <dbReference type="ChEBI" id="CHEBI:61930"/>
        <dbReference type="ChEBI" id="CHEBI:83767"/>
        <dbReference type="EC" id="2.3.1.286"/>
    </reaction>
</comment>
<evidence type="ECO:0000256" key="7">
    <source>
        <dbReference type="ARBA" id="ARBA00048905"/>
    </source>
</evidence>
<dbReference type="PANTHER" id="PTHR11085:SF6">
    <property type="entry name" value="NAD-DEPENDENT PROTEIN DEACETYLASE SIRTUIN-2"/>
    <property type="match status" value="1"/>
</dbReference>
<feature type="binding site" evidence="10">
    <location>
        <begin position="98"/>
        <end position="100"/>
    </location>
    <ligand>
        <name>NAD(+)</name>
        <dbReference type="ChEBI" id="CHEBI:57540"/>
    </ligand>
</feature>
<feature type="region of interest" description="Disordered" evidence="13">
    <location>
        <begin position="1"/>
        <end position="35"/>
    </location>
</feature>
<dbReference type="GO" id="GO:0008270">
    <property type="term" value="F:zinc ion binding"/>
    <property type="evidence" value="ECO:0007669"/>
    <property type="project" value="UniProtKB-UniRule"/>
</dbReference>
<feature type="binding site" evidence="12">
    <location>
        <position position="222"/>
    </location>
    <ligand>
        <name>Zn(2+)</name>
        <dbReference type="ChEBI" id="CHEBI:29105"/>
    </ligand>
</feature>
<evidence type="ECO:0000256" key="2">
    <source>
        <dbReference type="ARBA" id="ARBA00022679"/>
    </source>
</evidence>
<reference evidence="15" key="1">
    <citation type="journal article" date="2023" name="Mol. Biol. Evol.">
        <title>Third-Generation Sequencing Reveals the Adaptive Role of the Epigenome in Three Deep-Sea Polychaetes.</title>
        <authorList>
            <person name="Perez M."/>
            <person name="Aroh O."/>
            <person name="Sun Y."/>
            <person name="Lan Y."/>
            <person name="Juniper S.K."/>
            <person name="Young C.R."/>
            <person name="Angers B."/>
            <person name="Qian P.Y."/>
        </authorList>
    </citation>
    <scope>NUCLEOTIDE SEQUENCE</scope>
    <source>
        <strain evidence="15">P08H-3</strain>
    </source>
</reference>
<sequence>MSSSETEDGKKNHSDEGEPSANDTASGGEADKGIGTEEADTLVSLLQKATLLEEQPHQKKVLDDLSLKGIAEHINNGHIHDIVIMAGAGISTSAGIPDFRSPGSGLYHNLEKYKLPTPQAIFELSYFRESPEPFFQLAKELWPGIFKPTPCHYFIRLLHEKKLLLRMYTQNIDTLERVAGIDEDVIVEAHGTFHTGRCLECRHVYTQEWMKEKIFDNLVPRCTQTIKCSEEDEEEFTCDGVVKPDIVFFGETLPQRFFLCAGEDLQKCDLLIIMGTSLVVHPFASLVNRTHFQFKIVFVIFNVRGKSEKMSRIFFLVGKNCLRLYLNLEKSENPYDPLMALLGSASSFKFDHNDNYRDVFHQATCDDGCFALAELLGWKDELKKMIDTEHEKIMKANATTEAGSGID</sequence>
<dbReference type="InterPro" id="IPR003000">
    <property type="entry name" value="Sirtuin"/>
</dbReference>
<comment type="cofactor">
    <cofactor evidence="11">
        <name>Zn(2+)</name>
        <dbReference type="ChEBI" id="CHEBI:29105"/>
    </cofactor>
    <text evidence="11">Binds 1 zinc ion per subunit.</text>
</comment>
<feature type="binding site" evidence="10">
    <location>
        <begin position="276"/>
        <end position="277"/>
    </location>
    <ligand>
        <name>NAD(+)</name>
        <dbReference type="ChEBI" id="CHEBI:57540"/>
    </ligand>
</feature>
<dbReference type="PIRSF" id="PIRSF037938">
    <property type="entry name" value="SIR2_euk"/>
    <property type="match status" value="1"/>
</dbReference>
<feature type="compositionally biased region" description="Basic and acidic residues" evidence="13">
    <location>
        <begin position="7"/>
        <end position="16"/>
    </location>
</feature>
<keyword evidence="5 8" id="KW-0520">NAD</keyword>
<accession>A0AAD9JW72</accession>
<gene>
    <name evidence="15" type="ORF">LSH36_153g01027</name>
</gene>
<dbReference type="PANTHER" id="PTHR11085">
    <property type="entry name" value="NAD-DEPENDENT PROTEIN DEACYLASE SIRTUIN-5, MITOCHONDRIAL-RELATED"/>
    <property type="match status" value="1"/>
</dbReference>
<evidence type="ECO:0000313" key="15">
    <source>
        <dbReference type="EMBL" id="KAK2159435.1"/>
    </source>
</evidence>
<feature type="binding site" evidence="10">
    <location>
        <begin position="170"/>
        <end position="173"/>
    </location>
    <ligand>
        <name>NAD(+)</name>
        <dbReference type="ChEBI" id="CHEBI:57540"/>
    </ligand>
</feature>
<dbReference type="EC" id="2.3.1.286" evidence="8"/>
<keyword evidence="4 8" id="KW-0862">Zinc</keyword>
<evidence type="ECO:0000256" key="8">
    <source>
        <dbReference type="PIRNR" id="PIRNR037938"/>
    </source>
</evidence>
<comment type="caution">
    <text evidence="15">The sequence shown here is derived from an EMBL/GenBank/DDBJ whole genome shotgun (WGS) entry which is preliminary data.</text>
</comment>
<name>A0AAD9JW72_9ANNE</name>
<evidence type="ECO:0000256" key="13">
    <source>
        <dbReference type="SAM" id="MobiDB-lite"/>
    </source>
</evidence>
<dbReference type="GO" id="GO:0005634">
    <property type="term" value="C:nucleus"/>
    <property type="evidence" value="ECO:0007669"/>
    <property type="project" value="TreeGrafter"/>
</dbReference>
<evidence type="ECO:0000313" key="16">
    <source>
        <dbReference type="Proteomes" id="UP001208570"/>
    </source>
</evidence>
<evidence type="ECO:0000256" key="6">
    <source>
        <dbReference type="ARBA" id="ARBA00048378"/>
    </source>
</evidence>
<dbReference type="GO" id="GO:0070403">
    <property type="term" value="F:NAD+ binding"/>
    <property type="evidence" value="ECO:0007669"/>
    <property type="project" value="UniProtKB-UniRule"/>
</dbReference>
<keyword evidence="16" id="KW-1185">Reference proteome</keyword>
<dbReference type="CDD" id="cd01408">
    <property type="entry name" value="SIRT1"/>
    <property type="match status" value="1"/>
</dbReference>
<evidence type="ECO:0000256" key="9">
    <source>
        <dbReference type="PIRSR" id="PIRSR037938-1"/>
    </source>
</evidence>
<protein>
    <recommendedName>
        <fullName evidence="8">NAD-dependent protein deacetylase</fullName>
        <ecNumber evidence="8">2.3.1.286</ecNumber>
    </recommendedName>
</protein>
<evidence type="ECO:0000256" key="5">
    <source>
        <dbReference type="ARBA" id="ARBA00023027"/>
    </source>
</evidence>
<evidence type="ECO:0000256" key="1">
    <source>
        <dbReference type="ARBA" id="ARBA00006924"/>
    </source>
</evidence>
<dbReference type="AlphaFoldDB" id="A0AAD9JW72"/>
<dbReference type="Proteomes" id="UP001208570">
    <property type="component" value="Unassembled WGS sequence"/>
</dbReference>
<feature type="binding site" evidence="11 12">
    <location>
        <position position="198"/>
    </location>
    <ligand>
        <name>Zn(2+)</name>
        <dbReference type="ChEBI" id="CHEBI:29105"/>
    </ligand>
</feature>
<dbReference type="Gene3D" id="3.30.1600.10">
    <property type="entry name" value="SIR2/SIRT2 'Small Domain"/>
    <property type="match status" value="1"/>
</dbReference>
<evidence type="ECO:0000256" key="11">
    <source>
        <dbReference type="PIRSR" id="PIRSR037938-3"/>
    </source>
</evidence>
<evidence type="ECO:0000256" key="10">
    <source>
        <dbReference type="PIRSR" id="PIRSR037938-2"/>
    </source>
</evidence>
<dbReference type="Gene3D" id="3.40.50.1220">
    <property type="entry name" value="TPP-binding domain"/>
    <property type="match status" value="1"/>
</dbReference>
<comment type="similarity">
    <text evidence="1 8">Belongs to the sirtuin family. Class I subfamily.</text>
</comment>
<feature type="binding site" evidence="11 12">
    <location>
        <position position="201"/>
    </location>
    <ligand>
        <name>Zn(2+)</name>
        <dbReference type="ChEBI" id="CHEBI:29105"/>
    </ligand>
</feature>
<dbReference type="InterPro" id="IPR050134">
    <property type="entry name" value="NAD-dep_sirtuin_deacylases"/>
</dbReference>
<dbReference type="GO" id="GO:0017136">
    <property type="term" value="F:histone deacetylase activity, NAD-dependent"/>
    <property type="evidence" value="ECO:0007669"/>
    <property type="project" value="InterPro"/>
</dbReference>
<dbReference type="PROSITE" id="PS50305">
    <property type="entry name" value="SIRTUIN"/>
    <property type="match status" value="1"/>
</dbReference>
<feature type="binding site" evidence="10">
    <location>
        <begin position="88"/>
        <end position="92"/>
    </location>
    <ligand>
        <name>NAD(+)</name>
        <dbReference type="ChEBI" id="CHEBI:57540"/>
    </ligand>
</feature>
<dbReference type="InterPro" id="IPR026590">
    <property type="entry name" value="Ssirtuin_cat_dom"/>
</dbReference>
<evidence type="ECO:0000256" key="12">
    <source>
        <dbReference type="PROSITE-ProRule" id="PRU00236"/>
    </source>
</evidence>
<evidence type="ECO:0000256" key="3">
    <source>
        <dbReference type="ARBA" id="ARBA00022723"/>
    </source>
</evidence>
<organism evidence="15 16">
    <name type="scientific">Paralvinella palmiformis</name>
    <dbReference type="NCBI Taxonomy" id="53620"/>
    <lineage>
        <taxon>Eukaryota</taxon>
        <taxon>Metazoa</taxon>
        <taxon>Spiralia</taxon>
        <taxon>Lophotrochozoa</taxon>
        <taxon>Annelida</taxon>
        <taxon>Polychaeta</taxon>
        <taxon>Sedentaria</taxon>
        <taxon>Canalipalpata</taxon>
        <taxon>Terebellida</taxon>
        <taxon>Terebelliformia</taxon>
        <taxon>Alvinellidae</taxon>
        <taxon>Paralvinella</taxon>
    </lineage>
</organism>